<proteinExistence type="predicted"/>
<evidence type="ECO:0000313" key="3">
    <source>
        <dbReference type="Proteomes" id="UP001525961"/>
    </source>
</evidence>
<dbReference type="Proteomes" id="UP001525961">
    <property type="component" value="Unassembled WGS sequence"/>
</dbReference>
<protein>
    <submittedName>
        <fullName evidence="2">Uncharacterized protein</fullName>
    </submittedName>
</protein>
<accession>A0ABT2N314</accession>
<keyword evidence="3" id="KW-1185">Reference proteome</keyword>
<keyword evidence="1" id="KW-0812">Transmembrane</keyword>
<evidence type="ECO:0000256" key="1">
    <source>
        <dbReference type="SAM" id="Phobius"/>
    </source>
</evidence>
<name>A0ABT2N314_9CYAN</name>
<comment type="caution">
    <text evidence="2">The sequence shown here is derived from an EMBL/GenBank/DDBJ whole genome shotgun (WGS) entry which is preliminary data.</text>
</comment>
<keyword evidence="1" id="KW-1133">Transmembrane helix</keyword>
<gene>
    <name evidence="2" type="ORF">NG792_03785</name>
</gene>
<sequence length="63" mass="6864">MPSALRAIHKIEDMFPMYLLSLLLVVAALWILHTTSQNIYTILAGGSAGILLSWGLALAPWSI</sequence>
<feature type="transmembrane region" description="Helical" evidence="1">
    <location>
        <begin position="39"/>
        <end position="59"/>
    </location>
</feature>
<dbReference type="RefSeq" id="WP_261234604.1">
    <property type="nucleotide sequence ID" value="NZ_JAMXFA010000004.1"/>
</dbReference>
<organism evidence="2 3">
    <name type="scientific">Laspinema olomoucense D3b</name>
    <dbReference type="NCBI Taxonomy" id="2953688"/>
    <lineage>
        <taxon>Bacteria</taxon>
        <taxon>Bacillati</taxon>
        <taxon>Cyanobacteriota</taxon>
        <taxon>Cyanophyceae</taxon>
        <taxon>Oscillatoriophycideae</taxon>
        <taxon>Oscillatoriales</taxon>
        <taxon>Laspinemataceae</taxon>
        <taxon>Laspinema</taxon>
        <taxon>Laspinema olomoucense</taxon>
    </lineage>
</organism>
<reference evidence="2 3" key="1">
    <citation type="journal article" date="2022" name="Front. Microbiol.">
        <title>High genomic differentiation and limited gene flow indicate recent cryptic speciation within the genus Laspinema (cyanobacteria).</title>
        <authorList>
            <person name="Stanojkovic A."/>
            <person name="Skoupy S."/>
            <person name="Skaloud P."/>
            <person name="Dvorak P."/>
        </authorList>
    </citation>
    <scope>NUCLEOTIDE SEQUENCE [LARGE SCALE GENOMIC DNA]</scope>
    <source>
        <strain evidence="2 3">D3b</strain>
    </source>
</reference>
<feature type="transmembrane region" description="Helical" evidence="1">
    <location>
        <begin position="15"/>
        <end position="33"/>
    </location>
</feature>
<dbReference type="EMBL" id="JAMXFA010000004">
    <property type="protein sequence ID" value="MCT7976846.1"/>
    <property type="molecule type" value="Genomic_DNA"/>
</dbReference>
<evidence type="ECO:0000313" key="2">
    <source>
        <dbReference type="EMBL" id="MCT7976846.1"/>
    </source>
</evidence>
<keyword evidence="1" id="KW-0472">Membrane</keyword>